<dbReference type="GO" id="GO:0003678">
    <property type="term" value="F:DNA helicase activity"/>
    <property type="evidence" value="ECO:0007669"/>
    <property type="project" value="UniProtKB-EC"/>
</dbReference>
<dbReference type="Pfam" id="PF00271">
    <property type="entry name" value="Helicase_C"/>
    <property type="match status" value="1"/>
</dbReference>
<organism evidence="18 19">
    <name type="scientific">Arthrobacter gallicola</name>
    <dbReference type="NCBI Taxonomy" id="2762225"/>
    <lineage>
        <taxon>Bacteria</taxon>
        <taxon>Bacillati</taxon>
        <taxon>Actinomycetota</taxon>
        <taxon>Actinomycetes</taxon>
        <taxon>Micrococcales</taxon>
        <taxon>Micrococcaceae</taxon>
        <taxon>Arthrobacter</taxon>
    </lineage>
</organism>
<dbReference type="InterPro" id="IPR027417">
    <property type="entry name" value="P-loop_NTPase"/>
</dbReference>
<dbReference type="InterPro" id="IPR033454">
    <property type="entry name" value="RecG_wedge"/>
</dbReference>
<evidence type="ECO:0000259" key="17">
    <source>
        <dbReference type="PROSITE" id="PS51194"/>
    </source>
</evidence>
<keyword evidence="3 15" id="KW-0547">Nucleotide-binding</keyword>
<gene>
    <name evidence="18" type="primary">recG</name>
    <name evidence="18" type="ORF">H9639_04090</name>
</gene>
<accession>A0ABR8UQV1</accession>
<dbReference type="SUPFAM" id="SSF52540">
    <property type="entry name" value="P-loop containing nucleoside triphosphate hydrolases"/>
    <property type="match status" value="2"/>
</dbReference>
<comment type="caution">
    <text evidence="18">The sequence shown here is derived from an EMBL/GenBank/DDBJ whole genome shotgun (WGS) entry which is preliminary data.</text>
</comment>
<evidence type="ECO:0000256" key="8">
    <source>
        <dbReference type="ARBA" id="ARBA00023125"/>
    </source>
</evidence>
<dbReference type="SMART" id="SM00487">
    <property type="entry name" value="DEXDc"/>
    <property type="match status" value="1"/>
</dbReference>
<evidence type="ECO:0000256" key="12">
    <source>
        <dbReference type="ARBA" id="ARBA00034617"/>
    </source>
</evidence>
<dbReference type="Pfam" id="PF00270">
    <property type="entry name" value="DEAD"/>
    <property type="match status" value="1"/>
</dbReference>
<evidence type="ECO:0000256" key="4">
    <source>
        <dbReference type="ARBA" id="ARBA00022763"/>
    </source>
</evidence>
<evidence type="ECO:0000256" key="10">
    <source>
        <dbReference type="ARBA" id="ARBA00023204"/>
    </source>
</evidence>
<evidence type="ECO:0000256" key="9">
    <source>
        <dbReference type="ARBA" id="ARBA00023172"/>
    </source>
</evidence>
<keyword evidence="11" id="KW-0413">Isomerase</keyword>
<dbReference type="Pfam" id="PF17191">
    <property type="entry name" value="RecG_wedge"/>
    <property type="match status" value="1"/>
</dbReference>
<evidence type="ECO:0000256" key="1">
    <source>
        <dbReference type="ARBA" id="ARBA00007504"/>
    </source>
</evidence>
<dbReference type="InterPro" id="IPR045562">
    <property type="entry name" value="RecG_dom3_C"/>
</dbReference>
<comment type="catalytic activity">
    <reaction evidence="14 15">
        <text>ATP + H2O = ADP + phosphate + H(+)</text>
        <dbReference type="Rhea" id="RHEA:13065"/>
        <dbReference type="ChEBI" id="CHEBI:15377"/>
        <dbReference type="ChEBI" id="CHEBI:15378"/>
        <dbReference type="ChEBI" id="CHEBI:30616"/>
        <dbReference type="ChEBI" id="CHEBI:43474"/>
        <dbReference type="ChEBI" id="CHEBI:456216"/>
        <dbReference type="EC" id="5.6.2.4"/>
    </reaction>
</comment>
<dbReference type="PANTHER" id="PTHR47964:SF1">
    <property type="entry name" value="ATP-DEPENDENT DNA HELICASE HOMOLOG RECG, CHLOROPLASTIC"/>
    <property type="match status" value="1"/>
</dbReference>
<dbReference type="EC" id="5.6.2.4" evidence="13 15"/>
<dbReference type="InterPro" id="IPR011545">
    <property type="entry name" value="DEAD/DEAH_box_helicase_dom"/>
</dbReference>
<feature type="domain" description="Helicase C-terminal" evidence="17">
    <location>
        <begin position="522"/>
        <end position="668"/>
    </location>
</feature>
<dbReference type="PANTHER" id="PTHR47964">
    <property type="entry name" value="ATP-DEPENDENT DNA HELICASE HOMOLOG RECG, CHLOROPLASTIC"/>
    <property type="match status" value="1"/>
</dbReference>
<name>A0ABR8UQV1_9MICC</name>
<keyword evidence="7 15" id="KW-0067">ATP-binding</keyword>
<dbReference type="InterPro" id="IPR004609">
    <property type="entry name" value="ATP-dep_DNA_helicase_RecG"/>
</dbReference>
<dbReference type="PROSITE" id="PS51194">
    <property type="entry name" value="HELICASE_CTER"/>
    <property type="match status" value="1"/>
</dbReference>
<proteinExistence type="inferred from homology"/>
<dbReference type="SUPFAM" id="SSF50249">
    <property type="entry name" value="Nucleic acid-binding proteins"/>
    <property type="match status" value="1"/>
</dbReference>
<comment type="catalytic activity">
    <reaction evidence="12 15">
        <text>Couples ATP hydrolysis with the unwinding of duplex DNA by translocating in the 3'-5' direction.</text>
        <dbReference type="EC" id="5.6.2.4"/>
    </reaction>
</comment>
<dbReference type="CDD" id="cd17992">
    <property type="entry name" value="DEXHc_RecG"/>
    <property type="match status" value="1"/>
</dbReference>
<comment type="function">
    <text evidence="15">Plays a critical role in recombination and DNA repair. Helps process Holliday junction intermediates to mature products by catalyzing branch migration. Has replication fork regression activity, unwinds stalled or blocked replication forks to make a HJ that can be resolved. Has a DNA unwinding activity characteristic of a DNA helicase with 3'-5' polarity.</text>
</comment>
<keyword evidence="10 15" id="KW-0234">DNA repair</keyword>
<evidence type="ECO:0000256" key="11">
    <source>
        <dbReference type="ARBA" id="ARBA00023235"/>
    </source>
</evidence>
<dbReference type="RefSeq" id="WP_191806797.1">
    <property type="nucleotide sequence ID" value="NZ_JACSQD010000001.1"/>
</dbReference>
<keyword evidence="4 15" id="KW-0227">DNA damage</keyword>
<evidence type="ECO:0000256" key="3">
    <source>
        <dbReference type="ARBA" id="ARBA00022741"/>
    </source>
</evidence>
<dbReference type="EMBL" id="JACSQD010000001">
    <property type="protein sequence ID" value="MBD7994471.1"/>
    <property type="molecule type" value="Genomic_DNA"/>
</dbReference>
<evidence type="ECO:0000313" key="18">
    <source>
        <dbReference type="EMBL" id="MBD7994471.1"/>
    </source>
</evidence>
<evidence type="ECO:0000256" key="7">
    <source>
        <dbReference type="ARBA" id="ARBA00022840"/>
    </source>
</evidence>
<dbReference type="GO" id="GO:0016787">
    <property type="term" value="F:hydrolase activity"/>
    <property type="evidence" value="ECO:0007669"/>
    <property type="project" value="UniProtKB-KW"/>
</dbReference>
<dbReference type="CDD" id="cd04488">
    <property type="entry name" value="RecG_wedge_OBF"/>
    <property type="match status" value="1"/>
</dbReference>
<evidence type="ECO:0000256" key="6">
    <source>
        <dbReference type="ARBA" id="ARBA00022806"/>
    </source>
</evidence>
<keyword evidence="9 15" id="KW-0233">DNA recombination</keyword>
<dbReference type="InterPro" id="IPR001650">
    <property type="entry name" value="Helicase_C-like"/>
</dbReference>
<feature type="domain" description="Helicase ATP-binding" evidence="16">
    <location>
        <begin position="287"/>
        <end position="461"/>
    </location>
</feature>
<evidence type="ECO:0000256" key="13">
    <source>
        <dbReference type="ARBA" id="ARBA00034808"/>
    </source>
</evidence>
<reference evidence="18 19" key="1">
    <citation type="submission" date="2020-08" db="EMBL/GenBank/DDBJ databases">
        <title>A Genomic Blueprint of the Chicken Gut Microbiome.</title>
        <authorList>
            <person name="Gilroy R."/>
            <person name="Ravi A."/>
            <person name="Getino M."/>
            <person name="Pursley I."/>
            <person name="Horton D.L."/>
            <person name="Alikhan N.-F."/>
            <person name="Baker D."/>
            <person name="Gharbi K."/>
            <person name="Hall N."/>
            <person name="Watson M."/>
            <person name="Adriaenssens E.M."/>
            <person name="Foster-Nyarko E."/>
            <person name="Jarju S."/>
            <person name="Secka A."/>
            <person name="Antonio M."/>
            <person name="Oren A."/>
            <person name="Chaudhuri R."/>
            <person name="La Ragione R.M."/>
            <person name="Hildebrand F."/>
            <person name="Pallen M.J."/>
        </authorList>
    </citation>
    <scope>NUCLEOTIDE SEQUENCE [LARGE SCALE GENOMIC DNA]</scope>
    <source>
        <strain evidence="18 19">Sa2CUA1</strain>
    </source>
</reference>
<evidence type="ECO:0000256" key="15">
    <source>
        <dbReference type="RuleBase" id="RU363016"/>
    </source>
</evidence>
<keyword evidence="6 15" id="KW-0347">Helicase</keyword>
<dbReference type="PROSITE" id="PS51192">
    <property type="entry name" value="HELICASE_ATP_BIND_1"/>
    <property type="match status" value="1"/>
</dbReference>
<evidence type="ECO:0000259" key="16">
    <source>
        <dbReference type="PROSITE" id="PS51192"/>
    </source>
</evidence>
<dbReference type="Proteomes" id="UP000609874">
    <property type="component" value="Unassembled WGS sequence"/>
</dbReference>
<dbReference type="InterPro" id="IPR014001">
    <property type="entry name" value="Helicase_ATP-bd"/>
</dbReference>
<keyword evidence="8" id="KW-0238">DNA-binding</keyword>
<evidence type="ECO:0000256" key="14">
    <source>
        <dbReference type="ARBA" id="ARBA00048988"/>
    </source>
</evidence>
<evidence type="ECO:0000256" key="5">
    <source>
        <dbReference type="ARBA" id="ARBA00022801"/>
    </source>
</evidence>
<dbReference type="InterPro" id="IPR047112">
    <property type="entry name" value="RecG/Mfd"/>
</dbReference>
<keyword evidence="5 15" id="KW-0378">Hydrolase</keyword>
<evidence type="ECO:0000256" key="2">
    <source>
        <dbReference type="ARBA" id="ARBA00017846"/>
    </source>
</evidence>
<protein>
    <recommendedName>
        <fullName evidence="2 15">ATP-dependent DNA helicase RecG</fullName>
        <ecNumber evidence="13 15">5.6.2.4</ecNumber>
    </recommendedName>
</protein>
<dbReference type="Gene3D" id="3.40.50.300">
    <property type="entry name" value="P-loop containing nucleotide triphosphate hydrolases"/>
    <property type="match status" value="2"/>
</dbReference>
<dbReference type="Pfam" id="PF19833">
    <property type="entry name" value="RecG_dom3_C"/>
    <property type="match status" value="1"/>
</dbReference>
<sequence>MQDRTPGELDYPLDRRIGKRSADKIAQQLGISTVGELLLHVPRRYLERGELTPIAEIPFDEEVTLVARVQSNNARRMQTRKGMILEITVTDDADGSLGLLHLTFFNGYQAQKDLQVGTRAMFSGKVGVYKRQLTLTNPNYVLLADDADDEEEAKRPIPVYPATAKLTSWEIKKTIDLLLDSLQTERLRDPLPEAIRRREGFMSLAAAYEAIHRPAEIQDAYKARHRFRYQEALVLQTALARRHAFTAQEDATARPPVQCGLLEAFDAALPFTLTAGQEQVGGELAADLARPHPMNRLLQGEVGSGKTLVALRAMLQVIDAGGQAALLAPTEVLAAQHHASITRTLGPLAEGGLLGGSDNGTRVALLTGSMGAAQRKAALLEAASGSAGIVIGTHALLSEHVQFADLGLVVVDEQHRFGVEQRDLLRTKGRHSTPHLLVMTATPIPRTVAMTVFGDLDVSTLAELPAGRAPISTYLAPLTEKPAWGPRIWARAREEIDAGRQVYVVCPKIGDREEEPGTELALIEETPVKTASARNQRPLASVLDTVERLQELPALAGTRIAMLHGRMDPAEKSAVMDAFNRGEIDLLVSTTVIEVGVDVHNATMMVILDAERFGMSQLHQLRGRVGRGGLPGTCLLVTNLEPGHPSRERLDAVAATTDGFELSRRDLELRREGDILGASQSGGRSTLKLLRAIQDEKVIEKARTDAQELVAADPDLVDYPGLNEAIEAYLNPEKEAFLERG</sequence>
<dbReference type="Gene3D" id="2.40.50.140">
    <property type="entry name" value="Nucleic acid-binding proteins"/>
    <property type="match status" value="1"/>
</dbReference>
<dbReference type="NCBIfam" id="TIGR00643">
    <property type="entry name" value="recG"/>
    <property type="match status" value="1"/>
</dbReference>
<evidence type="ECO:0000313" key="19">
    <source>
        <dbReference type="Proteomes" id="UP000609874"/>
    </source>
</evidence>
<keyword evidence="19" id="KW-1185">Reference proteome</keyword>
<comment type="similarity">
    <text evidence="1 15">Belongs to the helicase family. RecG subfamily.</text>
</comment>
<dbReference type="InterPro" id="IPR012340">
    <property type="entry name" value="NA-bd_OB-fold"/>
</dbReference>
<dbReference type="SMART" id="SM00490">
    <property type="entry name" value="HELICc"/>
    <property type="match status" value="1"/>
</dbReference>